<feature type="compositionally biased region" description="Low complexity" evidence="1">
    <location>
        <begin position="148"/>
        <end position="160"/>
    </location>
</feature>
<gene>
    <name evidence="2" type="ORF">UFOVP320_44</name>
    <name evidence="3" type="ORF">UFOVP768_18</name>
</gene>
<dbReference type="Pfam" id="PF11650">
    <property type="entry name" value="P22_Tail-4"/>
    <property type="match status" value="1"/>
</dbReference>
<dbReference type="EMBL" id="LR796335">
    <property type="protein sequence ID" value="CAB4137558.1"/>
    <property type="molecule type" value="Genomic_DNA"/>
</dbReference>
<sequence>MGYSKRQFVAAAFEEIGLASYVFDLQPEQLQSAMRRIDAMMADWNGKGIRLGYPLPNSPQDSDLDEPTLVPDWANEAIITNGAVRLAPGYGKVVMPETKAVAKDSYNTLLQRATMPPEQQLPATMPAGAGNKPWRVYDNPFIRPPVDPVDAGPDGPLQFN</sequence>
<protein>
    <submittedName>
        <fullName evidence="2">Tail accessory factor GP4</fullName>
    </submittedName>
</protein>
<evidence type="ECO:0000313" key="3">
    <source>
        <dbReference type="EMBL" id="CAB4160778.1"/>
    </source>
</evidence>
<dbReference type="EMBL" id="LR796704">
    <property type="protein sequence ID" value="CAB4160778.1"/>
    <property type="molecule type" value="Genomic_DNA"/>
</dbReference>
<accession>A0A6J5LSX0</accession>
<dbReference type="Gene3D" id="1.10.3230.20">
    <property type="entry name" value="P22 tail accessory factor (Gp4)"/>
    <property type="match status" value="1"/>
</dbReference>
<feature type="region of interest" description="Disordered" evidence="1">
    <location>
        <begin position="119"/>
        <end position="160"/>
    </location>
</feature>
<reference evidence="2" key="1">
    <citation type="submission" date="2020-04" db="EMBL/GenBank/DDBJ databases">
        <authorList>
            <person name="Chiriac C."/>
            <person name="Salcher M."/>
            <person name="Ghai R."/>
            <person name="Kavagutti S V."/>
        </authorList>
    </citation>
    <scope>NUCLEOTIDE SEQUENCE</scope>
</reference>
<evidence type="ECO:0000313" key="2">
    <source>
        <dbReference type="EMBL" id="CAB4137558.1"/>
    </source>
</evidence>
<evidence type="ECO:0000256" key="1">
    <source>
        <dbReference type="SAM" id="MobiDB-lite"/>
    </source>
</evidence>
<dbReference type="InterPro" id="IPR020362">
    <property type="entry name" value="Tail_accessory_Gp4"/>
</dbReference>
<proteinExistence type="predicted"/>
<dbReference type="InterPro" id="IPR038258">
    <property type="entry name" value="Gp4_sf"/>
</dbReference>
<organism evidence="2">
    <name type="scientific">uncultured Caudovirales phage</name>
    <dbReference type="NCBI Taxonomy" id="2100421"/>
    <lineage>
        <taxon>Viruses</taxon>
        <taxon>Duplodnaviria</taxon>
        <taxon>Heunggongvirae</taxon>
        <taxon>Uroviricota</taxon>
        <taxon>Caudoviricetes</taxon>
        <taxon>Peduoviridae</taxon>
        <taxon>Maltschvirus</taxon>
        <taxon>Maltschvirus maltsch</taxon>
    </lineage>
</organism>
<name>A0A6J5LSX0_9CAUD</name>